<keyword evidence="3" id="KW-0813">Transport</keyword>
<dbReference type="SUPFAM" id="SSF52799">
    <property type="entry name" value="(Phosphotyrosine protein) phosphatases II"/>
    <property type="match status" value="1"/>
</dbReference>
<dbReference type="InterPro" id="IPR016130">
    <property type="entry name" value="Tyr_Pase_AS"/>
</dbReference>
<keyword evidence="7 12" id="KW-0067">ATP-binding</keyword>
<dbReference type="Pfam" id="PF00005">
    <property type="entry name" value="ABC_tran"/>
    <property type="match status" value="1"/>
</dbReference>
<organism evidence="12 13">
    <name type="scientific">Methylocystis heyeri</name>
    <dbReference type="NCBI Taxonomy" id="391905"/>
    <lineage>
        <taxon>Bacteria</taxon>
        <taxon>Pseudomonadati</taxon>
        <taxon>Pseudomonadota</taxon>
        <taxon>Alphaproteobacteria</taxon>
        <taxon>Hyphomicrobiales</taxon>
        <taxon>Methylocystaceae</taxon>
        <taxon>Methylocystis</taxon>
    </lineage>
</organism>
<sequence>MTQQNLAGPVFPPSEGDAPAPVDIPARFMVPSGDEFTCKISAMSTREVHFSCAEKPQAGEKLVVYAKGLGRFVAFVEREEGDSIIARLELSDAKSVRIAQRLAWHVDQRATGKSDRRKNARVVPIRQLALVKLATGVEHFARINNVSPEGVELALNVELEVGSEVAIDSRPATVKRVFDGGAYAEFLGSETLTCRGYGVAFGAKVVLADITLTIPARGVTVLMGPAGTGKSTLLRSAAGLFARNEIFSSWGEALYLGEYISAGNAPALVKQRIEMTQRPALESLLFHVSDPNLTADSQREKILEWLEHFQAGDVVEHLDQPFVDLEPLLQRKVAILSEAAARPALLMIDEPTSGLADEEAADLLQLLKAISRQMAILVVLHNQKEARSVAQGIILLAGGRIQEYSPTEQFFASTNPIVQRFVTTGSCAVPAPDATPETLAEDAPPPPPLPEPAMRSLDLHKALIAETAAVDQPVPAAEQVETPRHTAWLNLLPKKPPTSARGPLGFHWVVEGRLAGAPRPGAVHDVAYELDLIKDAGVTTLITLTETNLPQGPLLLRGLDNVHLPIPDGKAPTIESTLILLNRMRKLMESGRVLLVHCLQGVGRTGTILASCLIEGGGMSASEAISHLRSLNPEYVKTKEQEEFLATFEEAVRTRS</sequence>
<evidence type="ECO:0000313" key="12">
    <source>
        <dbReference type="EMBL" id="QGM45754.1"/>
    </source>
</evidence>
<dbReference type="AlphaFoldDB" id="A0A6B8KBH5"/>
<dbReference type="GO" id="GO:0016887">
    <property type="term" value="F:ATP hydrolysis activity"/>
    <property type="evidence" value="ECO:0007669"/>
    <property type="project" value="InterPro"/>
</dbReference>
<evidence type="ECO:0000259" key="9">
    <source>
        <dbReference type="PROSITE" id="PS50054"/>
    </source>
</evidence>
<evidence type="ECO:0000256" key="2">
    <source>
        <dbReference type="ARBA" id="ARBA00005417"/>
    </source>
</evidence>
<dbReference type="InterPro" id="IPR020422">
    <property type="entry name" value="TYR_PHOSPHATASE_DUAL_dom"/>
</dbReference>
<accession>A0A6B8KBH5</accession>
<feature type="domain" description="ABC transporter" evidence="11">
    <location>
        <begin position="187"/>
        <end position="423"/>
    </location>
</feature>
<evidence type="ECO:0000256" key="1">
    <source>
        <dbReference type="ARBA" id="ARBA00004202"/>
    </source>
</evidence>
<dbReference type="InterPro" id="IPR003439">
    <property type="entry name" value="ABC_transporter-like_ATP-bd"/>
</dbReference>
<keyword evidence="13" id="KW-1185">Reference proteome</keyword>
<gene>
    <name evidence="12" type="ORF">H2LOC_008585</name>
</gene>
<evidence type="ECO:0000256" key="6">
    <source>
        <dbReference type="ARBA" id="ARBA00022801"/>
    </source>
</evidence>
<dbReference type="InterPro" id="IPR029021">
    <property type="entry name" value="Prot-tyrosine_phosphatase-like"/>
</dbReference>
<dbReference type="InterPro" id="IPR003595">
    <property type="entry name" value="Tyr_Pase_cat"/>
</dbReference>
<evidence type="ECO:0000259" key="11">
    <source>
        <dbReference type="PROSITE" id="PS50893"/>
    </source>
</evidence>
<dbReference type="PANTHER" id="PTHR43166:SF9">
    <property type="entry name" value="GLUTAMATE_ASPARTATE IMPORT ATP-BINDING PROTEIN GLTL"/>
    <property type="match status" value="1"/>
</dbReference>
<proteinExistence type="inferred from homology"/>
<dbReference type="Gene3D" id="3.90.190.10">
    <property type="entry name" value="Protein tyrosine phosphatase superfamily"/>
    <property type="match status" value="1"/>
</dbReference>
<evidence type="ECO:0000256" key="7">
    <source>
        <dbReference type="ARBA" id="ARBA00022840"/>
    </source>
</evidence>
<dbReference type="EMBL" id="CP046052">
    <property type="protein sequence ID" value="QGM45754.1"/>
    <property type="molecule type" value="Genomic_DNA"/>
</dbReference>
<dbReference type="SMART" id="SM00382">
    <property type="entry name" value="AAA"/>
    <property type="match status" value="1"/>
</dbReference>
<dbReference type="SMART" id="SM00404">
    <property type="entry name" value="PTPc_motif"/>
    <property type="match status" value="1"/>
</dbReference>
<keyword evidence="5" id="KW-0547">Nucleotide-binding</keyword>
<feature type="domain" description="Tyrosine-protein phosphatase" evidence="9">
    <location>
        <begin position="505"/>
        <end position="656"/>
    </location>
</feature>
<dbReference type="GO" id="GO:0005886">
    <property type="term" value="C:plasma membrane"/>
    <property type="evidence" value="ECO:0007669"/>
    <property type="project" value="UniProtKB-SubCell"/>
</dbReference>
<name>A0A6B8KBH5_9HYPH</name>
<feature type="domain" description="Tyrosine specific protein phosphatases" evidence="10">
    <location>
        <begin position="575"/>
        <end position="643"/>
    </location>
</feature>
<dbReference type="PROSITE" id="PS00383">
    <property type="entry name" value="TYR_PHOSPHATASE_1"/>
    <property type="match status" value="1"/>
</dbReference>
<comment type="similarity">
    <text evidence="2">Belongs to the ABC transporter superfamily.</text>
</comment>
<dbReference type="InterPro" id="IPR027417">
    <property type="entry name" value="P-loop_NTPase"/>
</dbReference>
<evidence type="ECO:0000313" key="13">
    <source>
        <dbReference type="Proteomes" id="UP000309061"/>
    </source>
</evidence>
<dbReference type="PROSITE" id="PS50056">
    <property type="entry name" value="TYR_PHOSPHATASE_2"/>
    <property type="match status" value="1"/>
</dbReference>
<evidence type="ECO:0000256" key="5">
    <source>
        <dbReference type="ARBA" id="ARBA00022741"/>
    </source>
</evidence>
<protein>
    <submittedName>
        <fullName evidence="12">ATP-binding cassette domain-containing protein</fullName>
    </submittedName>
</protein>
<evidence type="ECO:0000256" key="8">
    <source>
        <dbReference type="ARBA" id="ARBA00023136"/>
    </source>
</evidence>
<dbReference type="InterPro" id="IPR050086">
    <property type="entry name" value="MetN_ABC_transporter-like"/>
</dbReference>
<dbReference type="Pfam" id="PF22784">
    <property type="entry name" value="PTP-SAK"/>
    <property type="match status" value="1"/>
</dbReference>
<evidence type="ECO:0000259" key="10">
    <source>
        <dbReference type="PROSITE" id="PS50056"/>
    </source>
</evidence>
<keyword evidence="6" id="KW-0378">Hydrolase</keyword>
<dbReference type="OrthoDB" id="9798164at2"/>
<dbReference type="PROSITE" id="PS50054">
    <property type="entry name" value="TYR_PHOSPHATASE_DUAL"/>
    <property type="match status" value="1"/>
</dbReference>
<dbReference type="PANTHER" id="PTHR43166">
    <property type="entry name" value="AMINO ACID IMPORT ATP-BINDING PROTEIN"/>
    <property type="match status" value="1"/>
</dbReference>
<keyword evidence="8" id="KW-0472">Membrane</keyword>
<dbReference type="InterPro" id="IPR057023">
    <property type="entry name" value="PTP-SAK"/>
</dbReference>
<dbReference type="InterPro" id="IPR000387">
    <property type="entry name" value="Tyr_Pase_dom"/>
</dbReference>
<evidence type="ECO:0000256" key="3">
    <source>
        <dbReference type="ARBA" id="ARBA00022448"/>
    </source>
</evidence>
<dbReference type="Gene3D" id="3.40.50.300">
    <property type="entry name" value="P-loop containing nucleotide triphosphate hydrolases"/>
    <property type="match status" value="1"/>
</dbReference>
<dbReference type="SUPFAM" id="SSF52540">
    <property type="entry name" value="P-loop containing nucleoside triphosphate hydrolases"/>
    <property type="match status" value="1"/>
</dbReference>
<dbReference type="GO" id="GO:0016791">
    <property type="term" value="F:phosphatase activity"/>
    <property type="evidence" value="ECO:0007669"/>
    <property type="project" value="UniProtKB-ARBA"/>
</dbReference>
<comment type="subcellular location">
    <subcellularLocation>
        <location evidence="1">Cell membrane</location>
        <topology evidence="1">Peripheral membrane protein</topology>
    </subcellularLocation>
</comment>
<dbReference type="FunFam" id="3.90.190.10:FF:000157">
    <property type="entry name" value="Protein-tyrosine phosphatase"/>
    <property type="match status" value="1"/>
</dbReference>
<dbReference type="RefSeq" id="WP_136496025.1">
    <property type="nucleotide sequence ID" value="NZ_CP046052.1"/>
</dbReference>
<dbReference type="InterPro" id="IPR003593">
    <property type="entry name" value="AAA+_ATPase"/>
</dbReference>
<dbReference type="KEGG" id="mhey:H2LOC_008585"/>
<dbReference type="PROSITE" id="PS50893">
    <property type="entry name" value="ABC_TRANSPORTER_2"/>
    <property type="match status" value="1"/>
</dbReference>
<keyword evidence="4" id="KW-1003">Cell membrane</keyword>
<reference evidence="12 13" key="1">
    <citation type="submission" date="2019-11" db="EMBL/GenBank/DDBJ databases">
        <title>The genome sequence of Methylocystis heyeri.</title>
        <authorList>
            <person name="Oshkin I.Y."/>
            <person name="Miroshnikov K."/>
            <person name="Dedysh S.N."/>
        </authorList>
    </citation>
    <scope>NUCLEOTIDE SEQUENCE [LARGE SCALE GENOMIC DNA]</scope>
    <source>
        <strain evidence="12 13">H2</strain>
    </source>
</reference>
<dbReference type="GO" id="GO:0005524">
    <property type="term" value="F:ATP binding"/>
    <property type="evidence" value="ECO:0007669"/>
    <property type="project" value="UniProtKB-KW"/>
</dbReference>
<evidence type="ECO:0000256" key="4">
    <source>
        <dbReference type="ARBA" id="ARBA00022475"/>
    </source>
</evidence>
<dbReference type="Proteomes" id="UP000309061">
    <property type="component" value="Chromosome"/>
</dbReference>